<evidence type="ECO:0000313" key="2">
    <source>
        <dbReference type="EnsemblPlants" id="KQL15060"/>
    </source>
</evidence>
<dbReference type="EMBL" id="AGNK02001642">
    <property type="status" value="NOT_ANNOTATED_CDS"/>
    <property type="molecule type" value="Genomic_DNA"/>
</dbReference>
<evidence type="ECO:0000313" key="1">
    <source>
        <dbReference type="EMBL" id="RCV17281.1"/>
    </source>
</evidence>
<reference evidence="1" key="2">
    <citation type="submission" date="2015-07" db="EMBL/GenBank/DDBJ databases">
        <authorList>
            <person name="Noorani M."/>
        </authorList>
    </citation>
    <scope>NUCLEOTIDE SEQUENCE</scope>
    <source>
        <strain evidence="1">Yugu1</strain>
    </source>
</reference>
<evidence type="ECO:0000313" key="3">
    <source>
        <dbReference type="Proteomes" id="UP000004995"/>
    </source>
</evidence>
<dbReference type="Proteomes" id="UP000004995">
    <property type="component" value="Unassembled WGS sequence"/>
</dbReference>
<name>K3ZE02_SETIT</name>
<organism evidence="2 3">
    <name type="scientific">Setaria italica</name>
    <name type="common">Foxtail millet</name>
    <name type="synonym">Panicum italicum</name>
    <dbReference type="NCBI Taxonomy" id="4555"/>
    <lineage>
        <taxon>Eukaryota</taxon>
        <taxon>Viridiplantae</taxon>
        <taxon>Streptophyta</taxon>
        <taxon>Embryophyta</taxon>
        <taxon>Tracheophyta</taxon>
        <taxon>Spermatophyta</taxon>
        <taxon>Magnoliopsida</taxon>
        <taxon>Liliopsida</taxon>
        <taxon>Poales</taxon>
        <taxon>Poaceae</taxon>
        <taxon>PACMAD clade</taxon>
        <taxon>Panicoideae</taxon>
        <taxon>Panicodae</taxon>
        <taxon>Paniceae</taxon>
        <taxon>Cenchrinae</taxon>
        <taxon>Setaria</taxon>
    </lineage>
</organism>
<dbReference type="EMBL" id="CM003530">
    <property type="protein sequence ID" value="RCV17281.1"/>
    <property type="molecule type" value="Genomic_DNA"/>
</dbReference>
<dbReference type="AlphaFoldDB" id="K3ZE02"/>
<proteinExistence type="predicted"/>
<accession>K3ZE02</accession>
<protein>
    <submittedName>
        <fullName evidence="1 2">Uncharacterized protein</fullName>
    </submittedName>
</protein>
<reference evidence="2" key="3">
    <citation type="submission" date="2018-08" db="UniProtKB">
        <authorList>
            <consortium name="EnsemblPlants"/>
        </authorList>
    </citation>
    <scope>IDENTIFICATION</scope>
    <source>
        <strain evidence="2">Yugu1</strain>
    </source>
</reference>
<keyword evidence="3" id="KW-1185">Reference proteome</keyword>
<gene>
    <name evidence="1" type="ORF">SETIT_3G207500v2</name>
</gene>
<dbReference type="EnsemblPlants" id="KQL15060">
    <property type="protein sequence ID" value="KQL15060"/>
    <property type="gene ID" value="SETIT_024794mg"/>
</dbReference>
<dbReference type="Gramene" id="KQL15060">
    <property type="protein sequence ID" value="KQL15060"/>
    <property type="gene ID" value="SETIT_024794mg"/>
</dbReference>
<reference evidence="1 3" key="1">
    <citation type="journal article" date="2012" name="Nat. Biotechnol.">
        <title>Reference genome sequence of the model plant Setaria.</title>
        <authorList>
            <person name="Bennetzen J.L."/>
            <person name="Schmutz J."/>
            <person name="Wang H."/>
            <person name="Percifield R."/>
            <person name="Hawkins J."/>
            <person name="Pontaroli A.C."/>
            <person name="Estep M."/>
            <person name="Feng L."/>
            <person name="Vaughn J.N."/>
            <person name="Grimwood J."/>
            <person name="Jenkins J."/>
            <person name="Barry K."/>
            <person name="Lindquist E."/>
            <person name="Hellsten U."/>
            <person name="Deshpande S."/>
            <person name="Wang X."/>
            <person name="Wu X."/>
            <person name="Mitros T."/>
            <person name="Triplett J."/>
            <person name="Yang X."/>
            <person name="Ye C.Y."/>
            <person name="Mauro-Herrera M."/>
            <person name="Wang L."/>
            <person name="Li P."/>
            <person name="Sharma M."/>
            <person name="Sharma R."/>
            <person name="Ronald P.C."/>
            <person name="Panaud O."/>
            <person name="Kellogg E.A."/>
            <person name="Brutnell T.P."/>
            <person name="Doust A.N."/>
            <person name="Tuskan G.A."/>
            <person name="Rokhsar D."/>
            <person name="Devos K.M."/>
        </authorList>
    </citation>
    <scope>NUCLEOTIDE SEQUENCE [LARGE SCALE GENOMIC DNA]</scope>
    <source>
        <strain evidence="3">cv. Yugu1</strain>
        <strain evidence="1">Yugu1</strain>
    </source>
</reference>
<sequence length="132" mass="14868">MLEVMAFMVIPSVASFGYGIHYAGTINHFAVGCIPSPSTETSPGSPFSEIAWTKVHAYHQKFNRSVPTLRVQDQDGTLCLLKFGDVLTKRIRERIHDDSRMKIGSTSFPAYKKYIFFPEFFLWSIICAAKAV</sequence>
<dbReference type="HOGENOM" id="CLU_1920733_0_0_1"/>